<evidence type="ECO:0000313" key="5">
    <source>
        <dbReference type="EMBL" id="MEG3616664.1"/>
    </source>
</evidence>
<dbReference type="PROSITE" id="PS50853">
    <property type="entry name" value="FN3"/>
    <property type="match status" value="1"/>
</dbReference>
<keyword evidence="3" id="KW-0732">Signal</keyword>
<dbReference type="CDD" id="cd00063">
    <property type="entry name" value="FN3"/>
    <property type="match status" value="1"/>
</dbReference>
<evidence type="ECO:0000256" key="3">
    <source>
        <dbReference type="SAM" id="SignalP"/>
    </source>
</evidence>
<keyword evidence="1" id="KW-0378">Hydrolase</keyword>
<keyword evidence="2" id="KW-0624">Polysaccharide degradation</keyword>
<protein>
    <submittedName>
        <fullName evidence="5">Fibronectin type III domain-containing protein</fullName>
    </submittedName>
</protein>
<dbReference type="InterPro" id="IPR003961">
    <property type="entry name" value="FN3_dom"/>
</dbReference>
<dbReference type="InterPro" id="IPR013783">
    <property type="entry name" value="Ig-like_fold"/>
</dbReference>
<proteinExistence type="predicted"/>
<comment type="caution">
    <text evidence="5">The sequence shown here is derived from an EMBL/GenBank/DDBJ whole genome shotgun (WGS) entry which is preliminary data.</text>
</comment>
<evidence type="ECO:0000256" key="1">
    <source>
        <dbReference type="ARBA" id="ARBA00023295"/>
    </source>
</evidence>
<feature type="domain" description="Fibronectin type-III" evidence="4">
    <location>
        <begin position="40"/>
        <end position="147"/>
    </location>
</feature>
<feature type="signal peptide" evidence="3">
    <location>
        <begin position="1"/>
        <end position="24"/>
    </location>
</feature>
<dbReference type="Gene3D" id="2.60.40.10">
    <property type="entry name" value="Immunoglobulins"/>
    <property type="match status" value="1"/>
</dbReference>
<keyword evidence="2" id="KW-0119">Carbohydrate metabolism</keyword>
<organism evidence="5 6">
    <name type="scientific">Isoptericola haloaureus</name>
    <dbReference type="NCBI Taxonomy" id="1542902"/>
    <lineage>
        <taxon>Bacteria</taxon>
        <taxon>Bacillati</taxon>
        <taxon>Actinomycetota</taxon>
        <taxon>Actinomycetes</taxon>
        <taxon>Micrococcales</taxon>
        <taxon>Promicromonosporaceae</taxon>
        <taxon>Isoptericola</taxon>
    </lineage>
</organism>
<dbReference type="EMBL" id="JBAGLP010000120">
    <property type="protein sequence ID" value="MEG3616664.1"/>
    <property type="molecule type" value="Genomic_DNA"/>
</dbReference>
<reference evidence="5" key="2">
    <citation type="submission" date="2024-02" db="EMBL/GenBank/DDBJ databases">
        <authorList>
            <person name="Prathaban M."/>
            <person name="Mythili R."/>
            <person name="Sharmila Devi N."/>
            <person name="Sobanaa M."/>
            <person name="Prathiviraj R."/>
            <person name="Selvin J."/>
        </authorList>
    </citation>
    <scope>NUCLEOTIDE SEQUENCE</scope>
    <source>
        <strain evidence="5">MP1014</strain>
    </source>
</reference>
<dbReference type="SUPFAM" id="SSF49265">
    <property type="entry name" value="Fibronectin type III"/>
    <property type="match status" value="1"/>
</dbReference>
<name>A0ABU7ZB54_9MICO</name>
<dbReference type="InterPro" id="IPR036116">
    <property type="entry name" value="FN3_sf"/>
</dbReference>
<evidence type="ECO:0000256" key="2">
    <source>
        <dbReference type="ARBA" id="ARBA00023326"/>
    </source>
</evidence>
<accession>A0ABU7ZB54</accession>
<evidence type="ECO:0000259" key="4">
    <source>
        <dbReference type="PROSITE" id="PS50853"/>
    </source>
</evidence>
<keyword evidence="1" id="KW-0326">Glycosidase</keyword>
<keyword evidence="6" id="KW-1185">Reference proteome</keyword>
<reference evidence="5" key="1">
    <citation type="journal article" date="2024" name="Antonie Van Leeuwenhoek">
        <title>Isoptericola haloaureus sp. nov., a dimorphic actinobacterium isolated from mangrove sediments of southeast India, implicating biosaline agricultural significance through nitrogen fixation and salt tolerance genes.</title>
        <authorList>
            <person name="Prathaban M."/>
            <person name="Prathiviraj R."/>
            <person name="Ravichandran M."/>
            <person name="Natarajan S.D."/>
            <person name="Sobanaa M."/>
            <person name="Hari Krishna Kumar S."/>
            <person name="Chandrasekar V."/>
            <person name="Selvin J."/>
        </authorList>
    </citation>
    <scope>NUCLEOTIDE SEQUENCE</scope>
    <source>
        <strain evidence="5">MP1014</strain>
    </source>
</reference>
<feature type="chain" id="PRO_5047338635" evidence="3">
    <location>
        <begin position="25"/>
        <end position="260"/>
    </location>
</feature>
<dbReference type="Proteomes" id="UP001310387">
    <property type="component" value="Unassembled WGS sequence"/>
</dbReference>
<evidence type="ECO:0000313" key="6">
    <source>
        <dbReference type="Proteomes" id="UP001310387"/>
    </source>
</evidence>
<dbReference type="RefSeq" id="WP_332903122.1">
    <property type="nucleotide sequence ID" value="NZ_JBAGLP010000120.1"/>
</dbReference>
<gene>
    <name evidence="5" type="ORF">V5O49_16175</name>
</gene>
<sequence length="260" mass="29166">MSPFLPAVSRRVLGLLLSLVVALAATVVAAPAATAADTTPPTKPEITLERWQRPKEPDFSGYWLWKPRATWSAAQDSHGVTGYHVQLRFPGGRWHTPARGKWRSPDKRHYRVQLEPGHQACFRVRARDAAGNVSRWSKRRCTTAPLTPLMDFQSTALVQDNGASTHEYAYLSTEVGPTRTEAKFTDVRGVRLRVRTGPKAGRATVYVGRQRLGTIDARASTGKWRTIKIRIPREDAHSGRIRFVPRTKAPVKVRFVWPIS</sequence>